<reference evidence="2 3" key="1">
    <citation type="submission" date="2016-11" db="EMBL/GenBank/DDBJ databases">
        <title>Trade-off between light-utilization and light-protection in marine flavobacteria.</title>
        <authorList>
            <person name="Kumagai Y."/>
        </authorList>
    </citation>
    <scope>NUCLEOTIDE SEQUENCE [LARGE SCALE GENOMIC DNA]</scope>
    <source>
        <strain evidence="2 3">ATCC 700397</strain>
    </source>
</reference>
<comment type="caution">
    <text evidence="2">The sequence shown here is derived from an EMBL/GenBank/DDBJ whole genome shotgun (WGS) entry which is preliminary data.</text>
</comment>
<dbReference type="EMBL" id="MQUA01000013">
    <property type="protein sequence ID" value="PQB07734.1"/>
    <property type="molecule type" value="Genomic_DNA"/>
</dbReference>
<keyword evidence="3" id="KW-1185">Reference proteome</keyword>
<dbReference type="RefSeq" id="WP_104809946.1">
    <property type="nucleotide sequence ID" value="NZ_MQUA01000013.1"/>
</dbReference>
<proteinExistence type="predicted"/>
<accession>A0A2S7KYI5</accession>
<dbReference type="Proteomes" id="UP000239522">
    <property type="component" value="Unassembled WGS sequence"/>
</dbReference>
<dbReference type="InterPro" id="IPR024442">
    <property type="entry name" value="Transposase_Zn_ribbon"/>
</dbReference>
<dbReference type="InterPro" id="IPR024445">
    <property type="entry name" value="Tnp_ISXO2-like"/>
</dbReference>
<evidence type="ECO:0000259" key="1">
    <source>
        <dbReference type="SMART" id="SM01126"/>
    </source>
</evidence>
<name>A0A2S7KYI5_9FLAO</name>
<dbReference type="SMART" id="SM01126">
    <property type="entry name" value="DDE_Tnp_IS1595"/>
    <property type="match status" value="1"/>
</dbReference>
<feature type="domain" description="ISXO2-like transposase" evidence="1">
    <location>
        <begin position="135"/>
        <end position="274"/>
    </location>
</feature>
<sequence>MTFKTRDREQFEGQDILNFIKELPNDAACKAYLAKIKWQDGFTCMKCGHTKGCEKVDYRYHCYNCQHVESATANTLFHKVKFGLQKAFCVVFEMSTSSKSISSIQMGKRFSIRQGTAWYFMQKVRKAMKSSQKYPLEKLIHVDEFTVGGKEEGKQGRSYDTKKKKAVIAVELTDGNKVKRVYIRSIKDYSAKSLTPIFEEHISTSAKIVTDKWRGYQPLKEMYDIDQIYSNNGANFKQLHIVIMQVKSWFRAIPTHVSKWHIQAYFDEFCFRINRSQFKTSIFHKTINRMVESKPIYQNQIKQMLSV</sequence>
<dbReference type="AlphaFoldDB" id="A0A2S7KYI5"/>
<dbReference type="Pfam" id="PF12760">
    <property type="entry name" value="Zn_ribbon_IS1595"/>
    <property type="match status" value="1"/>
</dbReference>
<protein>
    <submittedName>
        <fullName evidence="2">DDE transposase</fullName>
    </submittedName>
</protein>
<gene>
    <name evidence="2" type="ORF">BST83_11645</name>
</gene>
<dbReference type="OrthoDB" id="9783459at2"/>
<dbReference type="NCBIfam" id="NF033547">
    <property type="entry name" value="transpos_IS1595"/>
    <property type="match status" value="1"/>
</dbReference>
<evidence type="ECO:0000313" key="3">
    <source>
        <dbReference type="Proteomes" id="UP000239522"/>
    </source>
</evidence>
<dbReference type="Pfam" id="PF12762">
    <property type="entry name" value="DDE_Tnp_IS1595"/>
    <property type="match status" value="1"/>
</dbReference>
<organism evidence="2 3">
    <name type="scientific">Polaribacter filamentus</name>
    <dbReference type="NCBI Taxonomy" id="53483"/>
    <lineage>
        <taxon>Bacteria</taxon>
        <taxon>Pseudomonadati</taxon>
        <taxon>Bacteroidota</taxon>
        <taxon>Flavobacteriia</taxon>
        <taxon>Flavobacteriales</taxon>
        <taxon>Flavobacteriaceae</taxon>
    </lineage>
</organism>
<evidence type="ECO:0000313" key="2">
    <source>
        <dbReference type="EMBL" id="PQB07734.1"/>
    </source>
</evidence>